<dbReference type="Proteomes" id="UP000182658">
    <property type="component" value="Unassembled WGS sequence"/>
</dbReference>
<evidence type="ECO:0000256" key="1">
    <source>
        <dbReference type="ARBA" id="ARBA00006484"/>
    </source>
</evidence>
<dbReference type="AlphaFoldDB" id="A0A1J7JJ78"/>
<evidence type="ECO:0000256" key="2">
    <source>
        <dbReference type="ARBA" id="ARBA00023002"/>
    </source>
</evidence>
<comment type="similarity">
    <text evidence="1">Belongs to the short-chain dehydrogenases/reductases (SDR) family.</text>
</comment>
<protein>
    <submittedName>
        <fullName evidence="3">NAD(P)-binding protein</fullName>
    </submittedName>
</protein>
<dbReference type="GO" id="GO:0050664">
    <property type="term" value="F:oxidoreductase activity, acting on NAD(P)H, oxygen as acceptor"/>
    <property type="evidence" value="ECO:0007669"/>
    <property type="project" value="TreeGrafter"/>
</dbReference>
<dbReference type="SUPFAM" id="SSF51735">
    <property type="entry name" value="NAD(P)-binding Rossmann-fold domains"/>
    <property type="match status" value="1"/>
</dbReference>
<keyword evidence="4" id="KW-1185">Reference proteome</keyword>
<accession>A0A1J7JJ78</accession>
<keyword evidence="2" id="KW-0560">Oxidoreductase</keyword>
<organism evidence="3 4">
    <name type="scientific">Coniochaeta ligniaria NRRL 30616</name>
    <dbReference type="NCBI Taxonomy" id="1408157"/>
    <lineage>
        <taxon>Eukaryota</taxon>
        <taxon>Fungi</taxon>
        <taxon>Dikarya</taxon>
        <taxon>Ascomycota</taxon>
        <taxon>Pezizomycotina</taxon>
        <taxon>Sordariomycetes</taxon>
        <taxon>Sordariomycetidae</taxon>
        <taxon>Coniochaetales</taxon>
        <taxon>Coniochaetaceae</taxon>
        <taxon>Coniochaeta</taxon>
    </lineage>
</organism>
<evidence type="ECO:0000313" key="3">
    <source>
        <dbReference type="EMBL" id="OIW29324.1"/>
    </source>
</evidence>
<dbReference type="InParanoid" id="A0A1J7JJ78"/>
<dbReference type="InterPro" id="IPR036291">
    <property type="entry name" value="NAD(P)-bd_dom_sf"/>
</dbReference>
<dbReference type="OrthoDB" id="1933717at2759"/>
<dbReference type="InterPro" id="IPR002347">
    <property type="entry name" value="SDR_fam"/>
</dbReference>
<dbReference type="PRINTS" id="PR00081">
    <property type="entry name" value="GDHRDH"/>
</dbReference>
<evidence type="ECO:0000313" key="4">
    <source>
        <dbReference type="Proteomes" id="UP000182658"/>
    </source>
</evidence>
<dbReference type="PANTHER" id="PTHR43008">
    <property type="entry name" value="BENZIL REDUCTASE"/>
    <property type="match status" value="1"/>
</dbReference>
<reference evidence="3 4" key="1">
    <citation type="submission" date="2016-10" db="EMBL/GenBank/DDBJ databases">
        <title>Draft genome sequence of Coniochaeta ligniaria NRRL30616, a lignocellulolytic fungus for bioabatement of inhibitors in plant biomass hydrolysates.</title>
        <authorList>
            <consortium name="DOE Joint Genome Institute"/>
            <person name="Jimenez D.J."/>
            <person name="Hector R.E."/>
            <person name="Riley R."/>
            <person name="Sun H."/>
            <person name="Grigoriev I.V."/>
            <person name="Van Elsas J.D."/>
            <person name="Nichols N.N."/>
        </authorList>
    </citation>
    <scope>NUCLEOTIDE SEQUENCE [LARGE SCALE GENOMIC DNA]</scope>
    <source>
        <strain evidence="3 4">NRRL 30616</strain>
    </source>
</reference>
<proteinExistence type="inferred from homology"/>
<name>A0A1J7JJ78_9PEZI</name>
<dbReference type="GO" id="GO:0016616">
    <property type="term" value="F:oxidoreductase activity, acting on the CH-OH group of donors, NAD or NADP as acceptor"/>
    <property type="evidence" value="ECO:0007669"/>
    <property type="project" value="UniProtKB-ARBA"/>
</dbReference>
<dbReference type="Pfam" id="PF00106">
    <property type="entry name" value="adh_short"/>
    <property type="match status" value="1"/>
</dbReference>
<sequence>MDPRKTVFVTGANAGLGYEIVRALCASDRAYDVIVGGRSLTKAEHAIEALINEFPATRSHLRAVQIDLEDDSSIDSAYQLVLNVYGKLDALVNNGGAQFDTDYEPSVVTTRKMWNKTYDINVTGTHIMTTAFAPLLVKSSDPRLMFITSGISSLAGSEDFNMPWNKIPEWYRCLKEDGVKVWCISPGYLATGLGGNKERNVQRGAIDPAIGGRFVKDVLEGKRDGDVGKVIQREIVQPW</sequence>
<dbReference type="STRING" id="1408157.A0A1J7JJ78"/>
<gene>
    <name evidence="3" type="ORF">CONLIGDRAFT_653951</name>
</gene>
<dbReference type="PANTHER" id="PTHR43008:SF8">
    <property type="entry name" value="BENZIL REDUCTASE ((S)-BENZOIN FORMING) IRC24"/>
    <property type="match status" value="1"/>
</dbReference>
<dbReference type="EMBL" id="KV875097">
    <property type="protein sequence ID" value="OIW29324.1"/>
    <property type="molecule type" value="Genomic_DNA"/>
</dbReference>
<dbReference type="Gene3D" id="3.40.50.720">
    <property type="entry name" value="NAD(P)-binding Rossmann-like Domain"/>
    <property type="match status" value="1"/>
</dbReference>